<accession>A0A2P6QP00</accession>
<dbReference type="AlphaFoldDB" id="A0A2P6QP00"/>
<reference evidence="1 2" key="1">
    <citation type="journal article" date="2018" name="Nat. Genet.">
        <title>The Rosa genome provides new insights in the design of modern roses.</title>
        <authorList>
            <person name="Bendahmane M."/>
        </authorList>
    </citation>
    <scope>NUCLEOTIDE SEQUENCE [LARGE SCALE GENOMIC DNA]</scope>
    <source>
        <strain evidence="2">cv. Old Blush</strain>
    </source>
</reference>
<dbReference type="Proteomes" id="UP000238479">
    <property type="component" value="Chromosome 4"/>
</dbReference>
<dbReference type="InterPro" id="IPR032675">
    <property type="entry name" value="LRR_dom_sf"/>
</dbReference>
<dbReference type="PANTHER" id="PTHR38926">
    <property type="entry name" value="F-BOX DOMAIN CONTAINING PROTEIN, EXPRESSED"/>
    <property type="match status" value="1"/>
</dbReference>
<dbReference type="EMBL" id="PDCK01000042">
    <property type="protein sequence ID" value="PRQ35920.1"/>
    <property type="molecule type" value="Genomic_DNA"/>
</dbReference>
<dbReference type="Gramene" id="PRQ35920">
    <property type="protein sequence ID" value="PRQ35920"/>
    <property type="gene ID" value="RchiOBHm_Chr4g0385781"/>
</dbReference>
<protein>
    <submittedName>
        <fullName evidence="1">Putative leucine-rich repeat domain, L domain-containing protein</fullName>
    </submittedName>
</protein>
<dbReference type="OMA" id="FRCCKEL"/>
<dbReference type="OrthoDB" id="1929062at2759"/>
<proteinExistence type="predicted"/>
<evidence type="ECO:0000313" key="1">
    <source>
        <dbReference type="EMBL" id="PRQ35920.1"/>
    </source>
</evidence>
<evidence type="ECO:0000313" key="2">
    <source>
        <dbReference type="Proteomes" id="UP000238479"/>
    </source>
</evidence>
<dbReference type="PANTHER" id="PTHR38926:SF5">
    <property type="entry name" value="F-BOX AND LEUCINE-RICH REPEAT PROTEIN 6"/>
    <property type="match status" value="1"/>
</dbReference>
<name>A0A2P6QP00_ROSCH</name>
<dbReference type="SUPFAM" id="SSF52047">
    <property type="entry name" value="RNI-like"/>
    <property type="match status" value="1"/>
</dbReference>
<sequence>MEELLYDVPFVCKSWHRASHNPSCWQSLIFPDIDHNAVDEDENIKYDASSADNESKPQSFGAFYDRFMHEYQIDSGRFSIGGIIKVVIKRSNGLPTVLKLPQNSTEEVLTSVSDVCPGLKFLSLSCDCKFSILSKYSLAVQELITNCTNLETLSLESSCHRYRNQRFNHVALLVQISIHCKNVVDLRVSNSQLCKYGTFSIATLLPKIKYLSFRKCDIDQKDLISLLLRCKELVLLDMRDCVGFKVDNEISKLASHISTFVY</sequence>
<gene>
    <name evidence="1" type="ORF">RchiOBHm_Chr4g0385781</name>
</gene>
<dbReference type="STRING" id="74649.A0A2P6QP00"/>
<organism evidence="1 2">
    <name type="scientific">Rosa chinensis</name>
    <name type="common">China rose</name>
    <dbReference type="NCBI Taxonomy" id="74649"/>
    <lineage>
        <taxon>Eukaryota</taxon>
        <taxon>Viridiplantae</taxon>
        <taxon>Streptophyta</taxon>
        <taxon>Embryophyta</taxon>
        <taxon>Tracheophyta</taxon>
        <taxon>Spermatophyta</taxon>
        <taxon>Magnoliopsida</taxon>
        <taxon>eudicotyledons</taxon>
        <taxon>Gunneridae</taxon>
        <taxon>Pentapetalae</taxon>
        <taxon>rosids</taxon>
        <taxon>fabids</taxon>
        <taxon>Rosales</taxon>
        <taxon>Rosaceae</taxon>
        <taxon>Rosoideae</taxon>
        <taxon>Rosoideae incertae sedis</taxon>
        <taxon>Rosa</taxon>
    </lineage>
</organism>
<dbReference type="Gene3D" id="3.80.10.10">
    <property type="entry name" value="Ribonuclease Inhibitor"/>
    <property type="match status" value="1"/>
</dbReference>
<keyword evidence="2" id="KW-1185">Reference proteome</keyword>
<comment type="caution">
    <text evidence="1">The sequence shown here is derived from an EMBL/GenBank/DDBJ whole genome shotgun (WGS) entry which is preliminary data.</text>
</comment>